<dbReference type="AlphaFoldDB" id="A0A7J7M4F4"/>
<comment type="subcellular location">
    <subcellularLocation>
        <location evidence="1 6">Nucleus</location>
    </subcellularLocation>
</comment>
<dbReference type="PANTHER" id="PTHR33057:SF224">
    <property type="entry name" value="TRANSCRIPTION REPRESSOR"/>
    <property type="match status" value="1"/>
</dbReference>
<feature type="domain" description="OVATE" evidence="8">
    <location>
        <begin position="239"/>
        <end position="298"/>
    </location>
</feature>
<evidence type="ECO:0000256" key="6">
    <source>
        <dbReference type="RuleBase" id="RU367028"/>
    </source>
</evidence>
<sequence length="317" mass="36015">MAKHFKLRLSRIIPSFHSSCLSKDTPKLPTSPFPFFRLSPINRKAIDIDFPAPKTFQDKASKRRVSSTVVSLGCGRRLKSSTQNKVHDETPRWTVYNSSVQSDSDGYVLSPLMPAEKKKQQNKKKTKEKARKSTSSFESGWFSSEGGGDDNETLASSKTFSSRTFSTDCSFELGTHLETIREKPNNSLRRKKKKKKRVTRVKSFVSTLSSGTDSPTSVSVFRRIMPCKVEGKVRESFAVVKKSEDPYEDFRRSMLEMIVEKQMFDATELEQLLHCFLSLNSQSHHGIIIQVFSEIWEGLFCKSSIGFGSFVYRSDNI</sequence>
<feature type="compositionally biased region" description="Basic residues" evidence="7">
    <location>
        <begin position="120"/>
        <end position="132"/>
    </location>
</feature>
<evidence type="ECO:0000256" key="7">
    <source>
        <dbReference type="SAM" id="MobiDB-lite"/>
    </source>
</evidence>
<dbReference type="GO" id="GO:0045892">
    <property type="term" value="P:negative regulation of DNA-templated transcription"/>
    <property type="evidence" value="ECO:0007669"/>
    <property type="project" value="UniProtKB-UniRule"/>
</dbReference>
<evidence type="ECO:0000313" key="9">
    <source>
        <dbReference type="EMBL" id="KAF6149759.1"/>
    </source>
</evidence>
<gene>
    <name evidence="9" type="ORF">GIB67_017492</name>
</gene>
<dbReference type="InterPro" id="IPR006458">
    <property type="entry name" value="Ovate_C"/>
</dbReference>
<evidence type="ECO:0000259" key="8">
    <source>
        <dbReference type="PROSITE" id="PS51754"/>
    </source>
</evidence>
<keyword evidence="5 6" id="KW-0539">Nucleus</keyword>
<dbReference type="PROSITE" id="PS51754">
    <property type="entry name" value="OVATE"/>
    <property type="match status" value="1"/>
</dbReference>
<protein>
    <recommendedName>
        <fullName evidence="6">Transcription repressor</fullName>
    </recommendedName>
    <alternativeName>
        <fullName evidence="6">Ovate family protein</fullName>
    </alternativeName>
</protein>
<keyword evidence="2 6" id="KW-0678">Repressor</keyword>
<evidence type="ECO:0000256" key="1">
    <source>
        <dbReference type="ARBA" id="ARBA00004123"/>
    </source>
</evidence>
<dbReference type="OrthoDB" id="1928390at2759"/>
<keyword evidence="4 6" id="KW-0804">Transcription</keyword>
<comment type="function">
    <text evidence="6">Transcriptional repressor that regulates multiple aspects of plant growth and development.</text>
</comment>
<evidence type="ECO:0000313" key="10">
    <source>
        <dbReference type="Proteomes" id="UP000541444"/>
    </source>
</evidence>
<dbReference type="InterPro" id="IPR038933">
    <property type="entry name" value="Ovate"/>
</dbReference>
<proteinExistence type="predicted"/>
<keyword evidence="10" id="KW-1185">Reference proteome</keyword>
<keyword evidence="3 6" id="KW-0805">Transcription regulation</keyword>
<dbReference type="NCBIfam" id="TIGR01568">
    <property type="entry name" value="A_thal_3678"/>
    <property type="match status" value="1"/>
</dbReference>
<dbReference type="GO" id="GO:0005634">
    <property type="term" value="C:nucleus"/>
    <property type="evidence" value="ECO:0007669"/>
    <property type="project" value="UniProtKB-SubCell"/>
</dbReference>
<dbReference type="Proteomes" id="UP000541444">
    <property type="component" value="Unassembled WGS sequence"/>
</dbReference>
<evidence type="ECO:0000256" key="2">
    <source>
        <dbReference type="ARBA" id="ARBA00022491"/>
    </source>
</evidence>
<evidence type="ECO:0000256" key="3">
    <source>
        <dbReference type="ARBA" id="ARBA00023015"/>
    </source>
</evidence>
<feature type="compositionally biased region" description="Low complexity" evidence="7">
    <location>
        <begin position="133"/>
        <end position="144"/>
    </location>
</feature>
<evidence type="ECO:0000256" key="4">
    <source>
        <dbReference type="ARBA" id="ARBA00023163"/>
    </source>
</evidence>
<dbReference type="PANTHER" id="PTHR33057">
    <property type="entry name" value="TRANSCRIPTION REPRESSOR OFP7-RELATED"/>
    <property type="match status" value="1"/>
</dbReference>
<dbReference type="EMBL" id="JACGCM010001782">
    <property type="protein sequence ID" value="KAF6149759.1"/>
    <property type="molecule type" value="Genomic_DNA"/>
</dbReference>
<reference evidence="9 10" key="1">
    <citation type="journal article" date="2020" name="IScience">
        <title>Genome Sequencing of the Endangered Kingdonia uniflora (Circaeasteraceae, Ranunculales) Reveals Potential Mechanisms of Evolutionary Specialization.</title>
        <authorList>
            <person name="Sun Y."/>
            <person name="Deng T."/>
            <person name="Zhang A."/>
            <person name="Moore M.J."/>
            <person name="Landis J.B."/>
            <person name="Lin N."/>
            <person name="Zhang H."/>
            <person name="Zhang X."/>
            <person name="Huang J."/>
            <person name="Zhang X."/>
            <person name="Sun H."/>
            <person name="Wang H."/>
        </authorList>
    </citation>
    <scope>NUCLEOTIDE SEQUENCE [LARGE SCALE GENOMIC DNA]</scope>
    <source>
        <strain evidence="9">TB1705</strain>
        <tissue evidence="9">Leaf</tissue>
    </source>
</reference>
<organism evidence="9 10">
    <name type="scientific">Kingdonia uniflora</name>
    <dbReference type="NCBI Taxonomy" id="39325"/>
    <lineage>
        <taxon>Eukaryota</taxon>
        <taxon>Viridiplantae</taxon>
        <taxon>Streptophyta</taxon>
        <taxon>Embryophyta</taxon>
        <taxon>Tracheophyta</taxon>
        <taxon>Spermatophyta</taxon>
        <taxon>Magnoliopsida</taxon>
        <taxon>Ranunculales</taxon>
        <taxon>Circaeasteraceae</taxon>
        <taxon>Kingdonia</taxon>
    </lineage>
</organism>
<dbReference type="Pfam" id="PF04844">
    <property type="entry name" value="Ovate"/>
    <property type="match status" value="1"/>
</dbReference>
<evidence type="ECO:0000256" key="5">
    <source>
        <dbReference type="ARBA" id="ARBA00023242"/>
    </source>
</evidence>
<accession>A0A7J7M4F4</accession>
<feature type="region of interest" description="Disordered" evidence="7">
    <location>
        <begin position="107"/>
        <end position="155"/>
    </location>
</feature>
<name>A0A7J7M4F4_9MAGN</name>
<comment type="caution">
    <text evidence="9">The sequence shown here is derived from an EMBL/GenBank/DDBJ whole genome shotgun (WGS) entry which is preliminary data.</text>
</comment>